<dbReference type="AlphaFoldDB" id="A0A1W6VA08"/>
<sequence>MNTAHSLQTINTESDFAHPGEIVANHEFSSLKVMYHGFDGLNFDDVESLEDIDVATIKLEKEFGDFSITLNLLDWLHVVSAYGINYKFLSFSDKFSSLKGTKLEQVATDLVSCLDKRDIDYIFKGKVLTLLLDALGLEQSSFSTLTKIQFSQVQKAQSEKTDITPYTYRTIISLYRFLMNFTYASKPVIFDETYKLWGKFGKFKQKNNDVHDHIDFNSFWFKEGGPLSHVSQTKNGYKFSYGEVFHFDKSFFKEDAPKEKTQLLNEYLNVRQLKAVQKYFNNELHTDPAFDFESADTVVIDLNSMSLEGKVTVNLNTLLTTELDEYANQLSDIYNIGRDKPVGIKTKLLKAMKKVVKHLSNDVPEFLKPINLSTGEFAYDGNVSIFEIPRSQIDVNMIRLEVAKLVAKIDCNDKQQVIKDVYQLVLCLREVEVPVQPYDFENEKEFSVNGKIVTLSENDLNLYFVGYRKKLLAEHGLEQADASEFFDKLSAIAHEYFKAKALSKKTFGVKSFNDDAPHQIVKKVHKQGLFKAKPLLKSQASIDIALNQRKTVTLNALDLMEIHAGIRFPVVLGNQDYALTEDNFFNMDIIAQQFFLHRKLYGSTWFELMDRLGVKRSMLKNLKVRDLESYYDTENAERVVAPWMFLSTVNAISLAVNPYY</sequence>
<dbReference type="EMBL" id="CP017904">
    <property type="protein sequence ID" value="ARP21931.1"/>
    <property type="molecule type" value="Genomic_DNA"/>
</dbReference>
<geneLocation type="plasmid" evidence="1">
    <name>pL289</name>
</geneLocation>
<name>A0A1W6VA08_VIBAL</name>
<organism evidence="1">
    <name type="scientific">Vibrio alginolyticus</name>
    <dbReference type="NCBI Taxonomy" id="663"/>
    <lineage>
        <taxon>Bacteria</taxon>
        <taxon>Pseudomonadati</taxon>
        <taxon>Pseudomonadota</taxon>
        <taxon>Gammaproteobacteria</taxon>
        <taxon>Vibrionales</taxon>
        <taxon>Vibrionaceae</taxon>
        <taxon>Vibrio</taxon>
    </lineage>
</organism>
<proteinExistence type="predicted"/>
<keyword evidence="1" id="KW-0614">Plasmid</keyword>
<gene>
    <name evidence="1" type="ORF">K05K4_52290</name>
</gene>
<evidence type="ECO:0000313" key="1">
    <source>
        <dbReference type="EMBL" id="ARP21931.1"/>
    </source>
</evidence>
<accession>A0A1W6VA08</accession>
<protein>
    <submittedName>
        <fullName evidence="1">Uncharacterized protein</fullName>
    </submittedName>
</protein>
<dbReference type="RefSeq" id="WP_025767584.1">
    <property type="nucleotide sequence ID" value="NZ_CP017893.1"/>
</dbReference>
<reference evidence="1" key="1">
    <citation type="submission" date="2016-10" db="EMBL/GenBank/DDBJ databases">
        <title>The High Quality Genome of Vibrio alginolyticus K01M1.</title>
        <authorList>
            <person name="Wendling C."/>
            <person name="Chibani C.M."/>
            <person name="Hertel R."/>
            <person name="Sproer C."/>
            <person name="Bunk B."/>
            <person name="Overmann J."/>
            <person name="Roth O."/>
            <person name="Liesegang H."/>
        </authorList>
    </citation>
    <scope>NUCLEOTIDE SEQUENCE</scope>
    <source>
        <strain evidence="1">K05K4</strain>
        <plasmid evidence="1">pL289</plasmid>
    </source>
</reference>